<gene>
    <name evidence="1" type="ORF">A9B99_22730</name>
</gene>
<comment type="caution">
    <text evidence="1">The sequence shown here is derived from an EMBL/GenBank/DDBJ whole genome shotgun (WGS) entry which is preliminary data.</text>
</comment>
<dbReference type="EMBL" id="LYRP01000020">
    <property type="protein sequence ID" value="OAT76772.1"/>
    <property type="molecule type" value="Genomic_DNA"/>
</dbReference>
<evidence type="ECO:0000313" key="1">
    <source>
        <dbReference type="EMBL" id="OAT76772.1"/>
    </source>
</evidence>
<dbReference type="Proteomes" id="UP000078225">
    <property type="component" value="Unassembled WGS sequence"/>
</dbReference>
<evidence type="ECO:0000313" key="2">
    <source>
        <dbReference type="Proteomes" id="UP000078225"/>
    </source>
</evidence>
<proteinExistence type="predicted"/>
<reference evidence="2" key="1">
    <citation type="submission" date="2016-05" db="EMBL/GenBank/DDBJ databases">
        <authorList>
            <person name="Behera P."/>
            <person name="Vaishampayan P."/>
            <person name="Singh N."/>
            <person name="Raina V."/>
            <person name="Suar M."/>
            <person name="Pattnaik A."/>
            <person name="Rastogi G."/>
        </authorList>
    </citation>
    <scope>NUCLEOTIDE SEQUENCE [LARGE SCALE GENOMIC DNA]</scope>
    <source>
        <strain evidence="2">MP23</strain>
    </source>
</reference>
<keyword evidence="2" id="KW-1185">Reference proteome</keyword>
<name>A0A1B7L306_9ENTR</name>
<sequence>MAIEKRFIQRVEFMIDFAYASAKMGYGKQEFAQMNFTLGERLIDTVTRFADTFEARHYFEIYTENDEKGWGRLKATDSLKEDDRARAGLGFYAGFFHGRVIAGKNFS</sequence>
<dbReference type="AlphaFoldDB" id="A0A1B7L306"/>
<protein>
    <submittedName>
        <fullName evidence="1">Uncharacterized protein</fullName>
    </submittedName>
</protein>
<accession>A0A1B7L306</accession>
<organism evidence="1 2">
    <name type="scientific">Mangrovibacter phragmitis</name>
    <dbReference type="NCBI Taxonomy" id="1691903"/>
    <lineage>
        <taxon>Bacteria</taxon>
        <taxon>Pseudomonadati</taxon>
        <taxon>Pseudomonadota</taxon>
        <taxon>Gammaproteobacteria</taxon>
        <taxon>Enterobacterales</taxon>
        <taxon>Enterobacteriaceae</taxon>
        <taxon>Mangrovibacter</taxon>
    </lineage>
</organism>